<keyword evidence="9" id="KW-0812">Transmembrane</keyword>
<gene>
    <name evidence="10" type="ORF">CQA54_01525</name>
</gene>
<evidence type="ECO:0000256" key="5">
    <source>
        <dbReference type="ARBA" id="ARBA00023145"/>
    </source>
</evidence>
<keyword evidence="1" id="KW-1003">Cell membrane</keyword>
<sequence>MNANIQIIAKEGWFGAIVWAIIFLISAYLDLGFITFVMLLGLAFWLYMFRNPERIADVDSMSFVAPIDGVVKNIDILEDSVCVEIQTRCYDIGVIRAPMDILSANLQCKNGLNLYFSNNDKKYMLNASFSLSWQERNDTYRIDFFPQLLDTSRIYATSNLAVGDRCGYMKIGFTKMYLPKTFNIKVSVGDKVYAYESIIGYNQ</sequence>
<evidence type="ECO:0000256" key="4">
    <source>
        <dbReference type="ARBA" id="ARBA00023136"/>
    </source>
</evidence>
<evidence type="ECO:0000256" key="6">
    <source>
        <dbReference type="ARBA" id="ARBA00023209"/>
    </source>
</evidence>
<evidence type="ECO:0000313" key="10">
    <source>
        <dbReference type="EMBL" id="RDU68513.1"/>
    </source>
</evidence>
<keyword evidence="5" id="KW-0865">Zymogen</keyword>
<dbReference type="InterPro" id="IPR033175">
    <property type="entry name" value="PSD-A"/>
</dbReference>
<evidence type="ECO:0000256" key="3">
    <source>
        <dbReference type="ARBA" id="ARBA00023098"/>
    </source>
</evidence>
<dbReference type="EMBL" id="NXLT01000001">
    <property type="protein sequence ID" value="RDU68513.1"/>
    <property type="molecule type" value="Genomic_DNA"/>
</dbReference>
<accession>A0A3D8IU31</accession>
<dbReference type="PANTHER" id="PTHR35809:SF1">
    <property type="entry name" value="ARCHAETIDYLSERINE DECARBOXYLASE PROENZYME-RELATED"/>
    <property type="match status" value="1"/>
</dbReference>
<dbReference type="AlphaFoldDB" id="A0A3D8IU31"/>
<comment type="caution">
    <text evidence="10">The sequence shown here is derived from an EMBL/GenBank/DDBJ whole genome shotgun (WGS) entry which is preliminary data.</text>
</comment>
<organism evidence="10 11">
    <name type="scientific">Helicobacter equorum</name>
    <dbReference type="NCBI Taxonomy" id="361872"/>
    <lineage>
        <taxon>Bacteria</taxon>
        <taxon>Pseudomonadati</taxon>
        <taxon>Campylobacterota</taxon>
        <taxon>Epsilonproteobacteria</taxon>
        <taxon>Campylobacterales</taxon>
        <taxon>Helicobacteraceae</taxon>
        <taxon>Helicobacter</taxon>
    </lineage>
</organism>
<dbReference type="OrthoDB" id="5323544at2"/>
<proteinExistence type="predicted"/>
<keyword evidence="9" id="KW-1133">Transmembrane helix</keyword>
<keyword evidence="2" id="KW-0444">Lipid biosynthesis</keyword>
<keyword evidence="3" id="KW-0443">Lipid metabolism</keyword>
<evidence type="ECO:0008006" key="12">
    <source>
        <dbReference type="Google" id="ProtNLM"/>
    </source>
</evidence>
<reference evidence="10 11" key="1">
    <citation type="submission" date="2018-04" db="EMBL/GenBank/DDBJ databases">
        <title>Novel Campyloabacter and Helicobacter Species and Strains.</title>
        <authorList>
            <person name="Mannion A.J."/>
            <person name="Shen Z."/>
            <person name="Fox J.G."/>
        </authorList>
    </citation>
    <scope>NUCLEOTIDE SEQUENCE [LARGE SCALE GENOMIC DNA]</scope>
    <source>
        <strain evidence="10 11">MIT 12-6600</strain>
    </source>
</reference>
<keyword evidence="7" id="KW-1208">Phospholipid metabolism</keyword>
<dbReference type="GO" id="GO:0008654">
    <property type="term" value="P:phospholipid biosynthetic process"/>
    <property type="evidence" value="ECO:0007669"/>
    <property type="project" value="UniProtKB-KW"/>
</dbReference>
<dbReference type="Proteomes" id="UP000256514">
    <property type="component" value="Unassembled WGS sequence"/>
</dbReference>
<feature type="transmembrane region" description="Helical" evidence="9">
    <location>
        <begin position="12"/>
        <end position="45"/>
    </location>
</feature>
<dbReference type="RefSeq" id="WP_115570459.1">
    <property type="nucleotide sequence ID" value="NZ_NXLT01000001.1"/>
</dbReference>
<evidence type="ECO:0000313" key="11">
    <source>
        <dbReference type="Proteomes" id="UP000256514"/>
    </source>
</evidence>
<dbReference type="PANTHER" id="PTHR35809">
    <property type="entry name" value="ARCHAETIDYLSERINE DECARBOXYLASE PROENZYME-RELATED"/>
    <property type="match status" value="1"/>
</dbReference>
<keyword evidence="6" id="KW-0594">Phospholipid biosynthesis</keyword>
<evidence type="ECO:0000256" key="7">
    <source>
        <dbReference type="ARBA" id="ARBA00023264"/>
    </source>
</evidence>
<protein>
    <recommendedName>
        <fullName evidence="12">Phosphatidylserine decarboxylase</fullName>
    </recommendedName>
</protein>
<evidence type="ECO:0000256" key="1">
    <source>
        <dbReference type="ARBA" id="ARBA00022475"/>
    </source>
</evidence>
<name>A0A3D8IU31_9HELI</name>
<keyword evidence="11" id="KW-1185">Reference proteome</keyword>
<keyword evidence="8" id="KW-0670">Pyruvate</keyword>
<keyword evidence="4 9" id="KW-0472">Membrane</keyword>
<evidence type="ECO:0000256" key="2">
    <source>
        <dbReference type="ARBA" id="ARBA00022516"/>
    </source>
</evidence>
<evidence type="ECO:0000256" key="8">
    <source>
        <dbReference type="ARBA" id="ARBA00023317"/>
    </source>
</evidence>
<evidence type="ECO:0000256" key="9">
    <source>
        <dbReference type="SAM" id="Phobius"/>
    </source>
</evidence>